<dbReference type="SUPFAM" id="SSF46689">
    <property type="entry name" value="Homeodomain-like"/>
    <property type="match status" value="1"/>
</dbReference>
<evidence type="ECO:0000256" key="3">
    <source>
        <dbReference type="ARBA" id="ARBA00023163"/>
    </source>
</evidence>
<name>A0A9D1KEN1_9FIRM</name>
<dbReference type="AlphaFoldDB" id="A0A9D1KEN1"/>
<evidence type="ECO:0000256" key="2">
    <source>
        <dbReference type="ARBA" id="ARBA00023125"/>
    </source>
</evidence>
<comment type="caution">
    <text evidence="5">The sequence shown here is derived from an EMBL/GenBank/DDBJ whole genome shotgun (WGS) entry which is preliminary data.</text>
</comment>
<organism evidence="5 6">
    <name type="scientific">Candidatus Caccovicinus merdipullorum</name>
    <dbReference type="NCBI Taxonomy" id="2840724"/>
    <lineage>
        <taxon>Bacteria</taxon>
        <taxon>Bacillati</taxon>
        <taxon>Bacillota</taxon>
        <taxon>Clostridia</taxon>
        <taxon>Eubacteriales</taxon>
        <taxon>Candidatus Caccovicinus</taxon>
    </lineage>
</organism>
<sequence>MSQLRRLANVDQHVTVSELKAGIHDILREKGYDMSSLYQEMEMDSLFIDTHDDRSTTADTVQLHSHLFYEILYCRSSGLEYLLGTRRYQVQKGDVIYIPPAISHRPLFLDKLPEPYSRYVIWISADYAAGLKENFPDAELLPDEPFLLRTMGTDWEDLGFLFRSGVQESLAGSAGWQAAVCGNTQQLLVHMMRARSGGTALRPPAERREFLDDLLLYIEKNLADRINLTDTARMFLVSESTINQLFRKRMKVSFYRFVTQRRLIAAKTLLMEGIPAETASAQVGFGDYSVFYRAFKREYGISPMEYRKLLK</sequence>
<dbReference type="Gene3D" id="1.10.10.60">
    <property type="entry name" value="Homeodomain-like"/>
    <property type="match status" value="2"/>
</dbReference>
<dbReference type="SMART" id="SM00342">
    <property type="entry name" value="HTH_ARAC"/>
    <property type="match status" value="1"/>
</dbReference>
<evidence type="ECO:0000256" key="1">
    <source>
        <dbReference type="ARBA" id="ARBA00023015"/>
    </source>
</evidence>
<dbReference type="GO" id="GO:0003700">
    <property type="term" value="F:DNA-binding transcription factor activity"/>
    <property type="evidence" value="ECO:0007669"/>
    <property type="project" value="InterPro"/>
</dbReference>
<dbReference type="InterPro" id="IPR037923">
    <property type="entry name" value="HTH-like"/>
</dbReference>
<dbReference type="PANTHER" id="PTHR43280">
    <property type="entry name" value="ARAC-FAMILY TRANSCRIPTIONAL REGULATOR"/>
    <property type="match status" value="1"/>
</dbReference>
<reference evidence="5" key="2">
    <citation type="journal article" date="2021" name="PeerJ">
        <title>Extensive microbial diversity within the chicken gut microbiome revealed by metagenomics and culture.</title>
        <authorList>
            <person name="Gilroy R."/>
            <person name="Ravi A."/>
            <person name="Getino M."/>
            <person name="Pursley I."/>
            <person name="Horton D.L."/>
            <person name="Alikhan N.F."/>
            <person name="Baker D."/>
            <person name="Gharbi K."/>
            <person name="Hall N."/>
            <person name="Watson M."/>
            <person name="Adriaenssens E.M."/>
            <person name="Foster-Nyarko E."/>
            <person name="Jarju S."/>
            <person name="Secka A."/>
            <person name="Antonio M."/>
            <person name="Oren A."/>
            <person name="Chaudhuri R.R."/>
            <person name="La Ragione R."/>
            <person name="Hildebrand F."/>
            <person name="Pallen M.J."/>
        </authorList>
    </citation>
    <scope>NUCLEOTIDE SEQUENCE</scope>
    <source>
        <strain evidence="5">CHK123-3438</strain>
    </source>
</reference>
<evidence type="ECO:0000259" key="4">
    <source>
        <dbReference type="PROSITE" id="PS01124"/>
    </source>
</evidence>
<dbReference type="SUPFAM" id="SSF51215">
    <property type="entry name" value="Regulatory protein AraC"/>
    <property type="match status" value="1"/>
</dbReference>
<dbReference type="PROSITE" id="PS01124">
    <property type="entry name" value="HTH_ARAC_FAMILY_2"/>
    <property type="match status" value="1"/>
</dbReference>
<accession>A0A9D1KEN1</accession>
<dbReference type="PANTHER" id="PTHR43280:SF34">
    <property type="entry name" value="ARAC-FAMILY TRANSCRIPTIONAL REGULATOR"/>
    <property type="match status" value="1"/>
</dbReference>
<reference evidence="5" key="1">
    <citation type="submission" date="2020-10" db="EMBL/GenBank/DDBJ databases">
        <authorList>
            <person name="Gilroy R."/>
        </authorList>
    </citation>
    <scope>NUCLEOTIDE SEQUENCE</scope>
    <source>
        <strain evidence="5">CHK123-3438</strain>
    </source>
</reference>
<dbReference type="InterPro" id="IPR018060">
    <property type="entry name" value="HTH_AraC"/>
</dbReference>
<keyword evidence="3" id="KW-0804">Transcription</keyword>
<dbReference type="InterPro" id="IPR014710">
    <property type="entry name" value="RmlC-like_jellyroll"/>
</dbReference>
<evidence type="ECO:0000313" key="5">
    <source>
        <dbReference type="EMBL" id="HIT41683.1"/>
    </source>
</evidence>
<dbReference type="InterPro" id="IPR009057">
    <property type="entry name" value="Homeodomain-like_sf"/>
</dbReference>
<dbReference type="Pfam" id="PF12833">
    <property type="entry name" value="HTH_18"/>
    <property type="match status" value="1"/>
</dbReference>
<dbReference type="Proteomes" id="UP000886860">
    <property type="component" value="Unassembled WGS sequence"/>
</dbReference>
<protein>
    <submittedName>
        <fullName evidence="5">Helix-turn-helix domain-containing protein</fullName>
    </submittedName>
</protein>
<gene>
    <name evidence="5" type="ORF">IAB60_06235</name>
</gene>
<keyword evidence="2" id="KW-0238">DNA-binding</keyword>
<feature type="domain" description="HTH araC/xylS-type" evidence="4">
    <location>
        <begin position="212"/>
        <end position="309"/>
    </location>
</feature>
<dbReference type="Gene3D" id="2.60.120.10">
    <property type="entry name" value="Jelly Rolls"/>
    <property type="match status" value="1"/>
</dbReference>
<proteinExistence type="predicted"/>
<dbReference type="GO" id="GO:0043565">
    <property type="term" value="F:sequence-specific DNA binding"/>
    <property type="evidence" value="ECO:0007669"/>
    <property type="project" value="InterPro"/>
</dbReference>
<dbReference type="EMBL" id="DVKS01000105">
    <property type="protein sequence ID" value="HIT41683.1"/>
    <property type="molecule type" value="Genomic_DNA"/>
</dbReference>
<evidence type="ECO:0000313" key="6">
    <source>
        <dbReference type="Proteomes" id="UP000886860"/>
    </source>
</evidence>
<keyword evidence="1" id="KW-0805">Transcription regulation</keyword>